<dbReference type="OrthoDB" id="34584at2"/>
<dbReference type="CDD" id="cd00640">
    <property type="entry name" value="Trp-synth-beta_II"/>
    <property type="match status" value="1"/>
</dbReference>
<dbReference type="PANTHER" id="PTHR42937:SF1">
    <property type="entry name" value="DIAMINOPROPIONATE AMMONIA-LYASE"/>
    <property type="match status" value="1"/>
</dbReference>
<dbReference type="InterPro" id="IPR001926">
    <property type="entry name" value="TrpB-like_PALP"/>
</dbReference>
<keyword evidence="5" id="KW-1185">Reference proteome</keyword>
<organism evidence="4 5">
    <name type="scientific">Gibbsiella quercinecans</name>
    <dbReference type="NCBI Taxonomy" id="929813"/>
    <lineage>
        <taxon>Bacteria</taxon>
        <taxon>Pseudomonadati</taxon>
        <taxon>Pseudomonadota</taxon>
        <taxon>Gammaproteobacteria</taxon>
        <taxon>Enterobacterales</taxon>
        <taxon>Yersiniaceae</taxon>
        <taxon>Gibbsiella</taxon>
    </lineage>
</organism>
<dbReference type="InterPro" id="IPR036052">
    <property type="entry name" value="TrpB-like_PALP_sf"/>
</dbReference>
<dbReference type="KEGG" id="gqu:AWC35_17855"/>
<dbReference type="EMBL" id="CP014136">
    <property type="protein sequence ID" value="ATA21056.1"/>
    <property type="molecule type" value="Genomic_DNA"/>
</dbReference>
<evidence type="ECO:0000259" key="3">
    <source>
        <dbReference type="Pfam" id="PF00291"/>
    </source>
</evidence>
<reference evidence="4 5" key="1">
    <citation type="submission" date="2016-01" db="EMBL/GenBank/DDBJ databases">
        <authorList>
            <person name="Oliw E.H."/>
        </authorList>
    </citation>
    <scope>NUCLEOTIDE SEQUENCE [LARGE SCALE GENOMIC DNA]</scope>
    <source>
        <strain evidence="4 5">FRB97</strain>
    </source>
</reference>
<accession>A0A250B4Q5</accession>
<protein>
    <recommendedName>
        <fullName evidence="3">Tryptophan synthase beta chain-like PALP domain-containing protein</fullName>
    </recommendedName>
</protein>
<name>A0A250B4Q5_9GAMM</name>
<evidence type="ECO:0000256" key="2">
    <source>
        <dbReference type="ARBA" id="ARBA00022898"/>
    </source>
</evidence>
<evidence type="ECO:0000256" key="1">
    <source>
        <dbReference type="ARBA" id="ARBA00001933"/>
    </source>
</evidence>
<dbReference type="NCBIfam" id="NF006058">
    <property type="entry name" value="PRK08206.1"/>
    <property type="match status" value="1"/>
</dbReference>
<dbReference type="SUPFAM" id="SSF53686">
    <property type="entry name" value="Tryptophan synthase beta subunit-like PLP-dependent enzymes"/>
    <property type="match status" value="1"/>
</dbReference>
<keyword evidence="2" id="KW-0663">Pyridoxal phosphate</keyword>
<gene>
    <name evidence="4" type="ORF">AWC35_17855</name>
</gene>
<dbReference type="GO" id="GO:0030170">
    <property type="term" value="F:pyridoxal phosphate binding"/>
    <property type="evidence" value="ECO:0007669"/>
    <property type="project" value="InterPro"/>
</dbReference>
<dbReference type="AlphaFoldDB" id="A0A250B4Q5"/>
<proteinExistence type="predicted"/>
<dbReference type="Gene3D" id="3.40.50.1100">
    <property type="match status" value="3"/>
</dbReference>
<dbReference type="Proteomes" id="UP000217182">
    <property type="component" value="Chromosome"/>
</dbReference>
<dbReference type="NCBIfam" id="TIGR01747">
    <property type="entry name" value="diampropi_NH3ly"/>
    <property type="match status" value="1"/>
</dbReference>
<dbReference type="PANTHER" id="PTHR42937">
    <property type="match status" value="1"/>
</dbReference>
<dbReference type="GO" id="GO:0008838">
    <property type="term" value="F:diaminopropionate ammonia-lyase activity"/>
    <property type="evidence" value="ECO:0007669"/>
    <property type="project" value="InterPro"/>
</dbReference>
<comment type="cofactor">
    <cofactor evidence="1">
        <name>pyridoxal 5'-phosphate</name>
        <dbReference type="ChEBI" id="CHEBI:597326"/>
    </cofactor>
</comment>
<evidence type="ECO:0000313" key="4">
    <source>
        <dbReference type="EMBL" id="ATA21056.1"/>
    </source>
</evidence>
<feature type="domain" description="Tryptophan synthase beta chain-like PALP" evidence="3">
    <location>
        <begin position="41"/>
        <end position="356"/>
    </location>
</feature>
<dbReference type="InterPro" id="IPR010081">
    <property type="entry name" value="DiNH2opropionate_NH3_lyase"/>
</dbReference>
<dbReference type="Pfam" id="PF00291">
    <property type="entry name" value="PALP"/>
    <property type="match status" value="1"/>
</dbReference>
<dbReference type="RefSeq" id="WP_095847639.1">
    <property type="nucleotide sequence ID" value="NZ_CP014136.1"/>
</dbReference>
<sequence>MQLHINASDQQRALQDARELDPFRSDLISEIKEHLWCFDYATTPLYQLKNLAVHLGIAEIFIKDEGQRSSLRSFKTLGGAHAVIRLVLEVAGKTLGRDVAASEIDSPEVRKVASQITITCATDGNHGRAVASAATRLGCRSVIYIHKGVSERRAAAIRDKGADVIRIDGSYDDSIAFTTATAKENGWHVVSDTSWPGYEVIPTWVMQGYLPMADELMQQFSLTGKKATHIFLQAGVGGFAAAVVAHIHSRLGEHAPKFIVVEPDKAACVFSSSINNRIVRLDESQPTVMGMLECYEPSMLAWSILKKLATAFITISDDEDLHAMARLATPVGSDPSVQGGESGAAGLAGLEACVGSESTRELLGIDEHSVVLLINTEGATDESLYASLLQKGRETL</sequence>
<evidence type="ECO:0000313" key="5">
    <source>
        <dbReference type="Proteomes" id="UP000217182"/>
    </source>
</evidence>